<keyword evidence="3" id="KW-1185">Reference proteome</keyword>
<dbReference type="AlphaFoldDB" id="A0A3P3VN27"/>
<dbReference type="Gene3D" id="2.60.120.10">
    <property type="entry name" value="Jelly Rolls"/>
    <property type="match status" value="1"/>
</dbReference>
<dbReference type="InterPro" id="IPR018490">
    <property type="entry name" value="cNMP-bd_dom_sf"/>
</dbReference>
<feature type="domain" description="Cyclic nucleotide-binding" evidence="1">
    <location>
        <begin position="151"/>
        <end position="248"/>
    </location>
</feature>
<proteinExistence type="predicted"/>
<dbReference type="PANTHER" id="PTHR24567:SF74">
    <property type="entry name" value="HTH-TYPE TRANSCRIPTIONAL REGULATOR ARCR"/>
    <property type="match status" value="1"/>
</dbReference>
<reference evidence="2 3" key="1">
    <citation type="submission" date="2018-08" db="EMBL/GenBank/DDBJ databases">
        <authorList>
            <person name="Khan S.A."/>
        </authorList>
    </citation>
    <scope>NUCLEOTIDE SEQUENCE [LARGE SCALE GENOMIC DNA]</scope>
    <source>
        <strain evidence="2 3">GTF-13</strain>
    </source>
</reference>
<sequence>MYLLGEHPPYIDSLIESLQALPAQMLDGLEPVDQPIELSGIDNLYQQYSSDRLYYVQQGVVHVEIEGRALFYLQDGDLAGLRQGLGLPPSTYSIGHSAVLIPYDRQQAFRHIHQDEERQQLFTRYILGHAALFADALARNSQVKAHPATGFMHVRKGEAIIREGEVADHVYIIMTGHAEAFVEGVKVGEVYKDEVFGAMAVFTGEKRSASVVASENSTVMTVPKDQFVDLMQTHPRICSTLIENMARTITSLNKKLLECETCRKP</sequence>
<name>A0A3P3VN27_9GAMM</name>
<evidence type="ECO:0000313" key="3">
    <source>
        <dbReference type="Proteomes" id="UP000280792"/>
    </source>
</evidence>
<dbReference type="SUPFAM" id="SSF51206">
    <property type="entry name" value="cAMP-binding domain-like"/>
    <property type="match status" value="1"/>
</dbReference>
<dbReference type="GO" id="GO:0005829">
    <property type="term" value="C:cytosol"/>
    <property type="evidence" value="ECO:0007669"/>
    <property type="project" value="TreeGrafter"/>
</dbReference>
<evidence type="ECO:0000313" key="2">
    <source>
        <dbReference type="EMBL" id="RRJ82243.1"/>
    </source>
</evidence>
<dbReference type="PROSITE" id="PS00888">
    <property type="entry name" value="CNMP_BINDING_1"/>
    <property type="match status" value="1"/>
</dbReference>
<protein>
    <submittedName>
        <fullName evidence="2">cAMP-binding protein</fullName>
    </submittedName>
</protein>
<dbReference type="SMART" id="SM00100">
    <property type="entry name" value="cNMP"/>
    <property type="match status" value="2"/>
</dbReference>
<dbReference type="PANTHER" id="PTHR24567">
    <property type="entry name" value="CRP FAMILY TRANSCRIPTIONAL REGULATORY PROTEIN"/>
    <property type="match status" value="1"/>
</dbReference>
<organism evidence="2 3">
    <name type="scientific">Aestuariirhabdus litorea</name>
    <dbReference type="NCBI Taxonomy" id="2528527"/>
    <lineage>
        <taxon>Bacteria</taxon>
        <taxon>Pseudomonadati</taxon>
        <taxon>Pseudomonadota</taxon>
        <taxon>Gammaproteobacteria</taxon>
        <taxon>Oceanospirillales</taxon>
        <taxon>Aestuariirhabdaceae</taxon>
        <taxon>Aestuariirhabdus</taxon>
    </lineage>
</organism>
<dbReference type="PROSITE" id="PS50042">
    <property type="entry name" value="CNMP_BINDING_3"/>
    <property type="match status" value="1"/>
</dbReference>
<evidence type="ECO:0000259" key="1">
    <source>
        <dbReference type="PROSITE" id="PS50042"/>
    </source>
</evidence>
<dbReference type="EMBL" id="QWEZ01000002">
    <property type="protein sequence ID" value="RRJ82243.1"/>
    <property type="molecule type" value="Genomic_DNA"/>
</dbReference>
<dbReference type="Proteomes" id="UP000280792">
    <property type="component" value="Unassembled WGS sequence"/>
</dbReference>
<dbReference type="CDD" id="cd00038">
    <property type="entry name" value="CAP_ED"/>
    <property type="match status" value="1"/>
</dbReference>
<dbReference type="GO" id="GO:0003700">
    <property type="term" value="F:DNA-binding transcription factor activity"/>
    <property type="evidence" value="ECO:0007669"/>
    <property type="project" value="TreeGrafter"/>
</dbReference>
<reference evidence="2 3" key="2">
    <citation type="submission" date="2018-12" db="EMBL/GenBank/DDBJ databases">
        <title>Simiduia agarivorans gen. nov., sp. nov., a marine, agarolytic bacterium isolated from shallow coastal water from Keelung, Taiwan.</title>
        <authorList>
            <person name="Shieh W.Y."/>
        </authorList>
    </citation>
    <scope>NUCLEOTIDE SEQUENCE [LARGE SCALE GENOMIC DNA]</scope>
    <source>
        <strain evidence="2 3">GTF-13</strain>
    </source>
</reference>
<dbReference type="InterPro" id="IPR000595">
    <property type="entry name" value="cNMP-bd_dom"/>
</dbReference>
<comment type="caution">
    <text evidence="2">The sequence shown here is derived from an EMBL/GenBank/DDBJ whole genome shotgun (WGS) entry which is preliminary data.</text>
</comment>
<dbReference type="RefSeq" id="WP_125015957.1">
    <property type="nucleotide sequence ID" value="NZ_QWEZ01000002.1"/>
</dbReference>
<gene>
    <name evidence="2" type="ORF">D0544_10160</name>
</gene>
<accession>A0A3P3VN27</accession>
<dbReference type="Pfam" id="PF00027">
    <property type="entry name" value="cNMP_binding"/>
    <property type="match status" value="1"/>
</dbReference>
<dbReference type="InterPro" id="IPR018488">
    <property type="entry name" value="cNMP-bd_CS"/>
</dbReference>
<dbReference type="InterPro" id="IPR014710">
    <property type="entry name" value="RmlC-like_jellyroll"/>
</dbReference>
<dbReference type="InterPro" id="IPR050397">
    <property type="entry name" value="Env_Response_Regulators"/>
</dbReference>